<dbReference type="RefSeq" id="WP_057863565.1">
    <property type="nucleotide sequence ID" value="NZ_AZEY01000005.1"/>
</dbReference>
<accession>A0A0R1SKK9</accession>
<dbReference type="AlphaFoldDB" id="A0A0R1SKK9"/>
<dbReference type="Pfam" id="PF00581">
    <property type="entry name" value="Rhodanese"/>
    <property type="match status" value="1"/>
</dbReference>
<dbReference type="PANTHER" id="PTHR43031">
    <property type="entry name" value="FAD-DEPENDENT OXIDOREDUCTASE"/>
    <property type="match status" value="1"/>
</dbReference>
<dbReference type="PATRIC" id="fig|1423739.3.peg.22"/>
<sequence>MKINSVNTTQLEKRFKVDLIVIDVREPMELRLNHISGTINVPLSELTVKIKPLDPQLGYLMCRSGARNMRAANLVMTSGCHVVNVKGGVSAWNGPVSSIGGY</sequence>
<dbReference type="SMART" id="SM00450">
    <property type="entry name" value="RHOD"/>
    <property type="match status" value="1"/>
</dbReference>
<dbReference type="EMBL" id="AZEY01000005">
    <property type="protein sequence ID" value="KRL69990.1"/>
    <property type="molecule type" value="Genomic_DNA"/>
</dbReference>
<feature type="domain" description="Rhodanese" evidence="1">
    <location>
        <begin position="15"/>
        <end position="98"/>
    </location>
</feature>
<dbReference type="InterPro" id="IPR050229">
    <property type="entry name" value="GlpE_sulfurtransferase"/>
</dbReference>
<evidence type="ECO:0000313" key="2">
    <source>
        <dbReference type="EMBL" id="KRL69990.1"/>
    </source>
</evidence>
<dbReference type="Proteomes" id="UP000052013">
    <property type="component" value="Unassembled WGS sequence"/>
</dbReference>
<protein>
    <recommendedName>
        <fullName evidence="1">Rhodanese domain-containing protein</fullName>
    </recommendedName>
</protein>
<dbReference type="SUPFAM" id="SSF52821">
    <property type="entry name" value="Rhodanese/Cell cycle control phosphatase"/>
    <property type="match status" value="1"/>
</dbReference>
<dbReference type="Gene3D" id="3.40.250.10">
    <property type="entry name" value="Rhodanese-like domain"/>
    <property type="match status" value="1"/>
</dbReference>
<dbReference type="PANTHER" id="PTHR43031:SF7">
    <property type="entry name" value="NITRIC OXIDE REDUCTASE FLRD-NAD(+) REDUCTASE"/>
    <property type="match status" value="1"/>
</dbReference>
<reference evidence="2 3" key="1">
    <citation type="journal article" date="2015" name="Genome Announc.">
        <title>Expanding the biotechnology potential of lactobacilli through comparative genomics of 213 strains and associated genera.</title>
        <authorList>
            <person name="Sun Z."/>
            <person name="Harris H.M."/>
            <person name="McCann A."/>
            <person name="Guo C."/>
            <person name="Argimon S."/>
            <person name="Zhang W."/>
            <person name="Yang X."/>
            <person name="Jeffery I.B."/>
            <person name="Cooney J.C."/>
            <person name="Kagawa T.F."/>
            <person name="Liu W."/>
            <person name="Song Y."/>
            <person name="Salvetti E."/>
            <person name="Wrobel A."/>
            <person name="Rasinkangas P."/>
            <person name="Parkhill J."/>
            <person name="Rea M.C."/>
            <person name="O'Sullivan O."/>
            <person name="Ritari J."/>
            <person name="Douillard F.P."/>
            <person name="Paul Ross R."/>
            <person name="Yang R."/>
            <person name="Briner A.E."/>
            <person name="Felis G.E."/>
            <person name="de Vos W.M."/>
            <person name="Barrangou R."/>
            <person name="Klaenhammer T.R."/>
            <person name="Caufield P.W."/>
            <person name="Cui Y."/>
            <person name="Zhang H."/>
            <person name="O'Toole P.W."/>
        </authorList>
    </citation>
    <scope>NUCLEOTIDE SEQUENCE [LARGE SCALE GENOMIC DNA]</scope>
    <source>
        <strain evidence="2 3">DSM 14421</strain>
    </source>
</reference>
<dbReference type="CDD" id="cd00158">
    <property type="entry name" value="RHOD"/>
    <property type="match status" value="1"/>
</dbReference>
<name>A0A0R1SKK9_9LACO</name>
<dbReference type="InterPro" id="IPR036873">
    <property type="entry name" value="Rhodanese-like_dom_sf"/>
</dbReference>
<proteinExistence type="predicted"/>
<dbReference type="InterPro" id="IPR001763">
    <property type="entry name" value="Rhodanese-like_dom"/>
</dbReference>
<gene>
    <name evidence="2" type="ORF">FC85_GL000019</name>
</gene>
<evidence type="ECO:0000259" key="1">
    <source>
        <dbReference type="PROSITE" id="PS50206"/>
    </source>
</evidence>
<dbReference type="PROSITE" id="PS50206">
    <property type="entry name" value="RHODANESE_3"/>
    <property type="match status" value="1"/>
</dbReference>
<evidence type="ECO:0000313" key="3">
    <source>
        <dbReference type="Proteomes" id="UP000052013"/>
    </source>
</evidence>
<organism evidence="2 3">
    <name type="scientific">Lentilactobacillus diolivorans DSM 14421</name>
    <dbReference type="NCBI Taxonomy" id="1423739"/>
    <lineage>
        <taxon>Bacteria</taxon>
        <taxon>Bacillati</taxon>
        <taxon>Bacillota</taxon>
        <taxon>Bacilli</taxon>
        <taxon>Lactobacillales</taxon>
        <taxon>Lactobacillaceae</taxon>
        <taxon>Lentilactobacillus</taxon>
    </lineage>
</organism>
<dbReference type="STRING" id="1423739.FC85_GL000019"/>
<comment type="caution">
    <text evidence="2">The sequence shown here is derived from an EMBL/GenBank/DDBJ whole genome shotgun (WGS) entry which is preliminary data.</text>
</comment>